<name>A0A9P4HD02_9PLEO</name>
<dbReference type="Pfam" id="PF12937">
    <property type="entry name" value="F-box-like"/>
    <property type="match status" value="1"/>
</dbReference>
<gene>
    <name evidence="2" type="ORF">EK21DRAFT_110097</name>
</gene>
<dbReference type="InterPro" id="IPR036047">
    <property type="entry name" value="F-box-like_dom_sf"/>
</dbReference>
<accession>A0A9P4HD02</accession>
<dbReference type="SUPFAM" id="SSF81383">
    <property type="entry name" value="F-box domain"/>
    <property type="match status" value="1"/>
</dbReference>
<evidence type="ECO:0000259" key="1">
    <source>
        <dbReference type="PROSITE" id="PS50181"/>
    </source>
</evidence>
<dbReference type="PROSITE" id="PS50181">
    <property type="entry name" value="FBOX"/>
    <property type="match status" value="1"/>
</dbReference>
<keyword evidence="3" id="KW-1185">Reference proteome</keyword>
<dbReference type="EMBL" id="ML978173">
    <property type="protein sequence ID" value="KAF2032425.1"/>
    <property type="molecule type" value="Genomic_DNA"/>
</dbReference>
<comment type="caution">
    <text evidence="2">The sequence shown here is derived from an EMBL/GenBank/DDBJ whole genome shotgun (WGS) entry which is preliminary data.</text>
</comment>
<dbReference type="Proteomes" id="UP000799777">
    <property type="component" value="Unassembled WGS sequence"/>
</dbReference>
<protein>
    <recommendedName>
        <fullName evidence="1">F-box domain-containing protein</fullName>
    </recommendedName>
</protein>
<reference evidence="2" key="1">
    <citation type="journal article" date="2020" name="Stud. Mycol.">
        <title>101 Dothideomycetes genomes: a test case for predicting lifestyles and emergence of pathogens.</title>
        <authorList>
            <person name="Haridas S."/>
            <person name="Albert R."/>
            <person name="Binder M."/>
            <person name="Bloem J."/>
            <person name="Labutti K."/>
            <person name="Salamov A."/>
            <person name="Andreopoulos B."/>
            <person name="Baker S."/>
            <person name="Barry K."/>
            <person name="Bills G."/>
            <person name="Bluhm B."/>
            <person name="Cannon C."/>
            <person name="Castanera R."/>
            <person name="Culley D."/>
            <person name="Daum C."/>
            <person name="Ezra D."/>
            <person name="Gonzalez J."/>
            <person name="Henrissat B."/>
            <person name="Kuo A."/>
            <person name="Liang C."/>
            <person name="Lipzen A."/>
            <person name="Lutzoni F."/>
            <person name="Magnuson J."/>
            <person name="Mondo S."/>
            <person name="Nolan M."/>
            <person name="Ohm R."/>
            <person name="Pangilinan J."/>
            <person name="Park H.-J."/>
            <person name="Ramirez L."/>
            <person name="Alfaro M."/>
            <person name="Sun H."/>
            <person name="Tritt A."/>
            <person name="Yoshinaga Y."/>
            <person name="Zwiers L.-H."/>
            <person name="Turgeon B."/>
            <person name="Goodwin S."/>
            <person name="Spatafora J."/>
            <person name="Crous P."/>
            <person name="Grigoriev I."/>
        </authorList>
    </citation>
    <scope>NUCLEOTIDE SEQUENCE</scope>
    <source>
        <strain evidence="2">CBS 110217</strain>
    </source>
</reference>
<dbReference type="AlphaFoldDB" id="A0A9P4HD02"/>
<evidence type="ECO:0000313" key="3">
    <source>
        <dbReference type="Proteomes" id="UP000799777"/>
    </source>
</evidence>
<organism evidence="2 3">
    <name type="scientific">Setomelanomma holmii</name>
    <dbReference type="NCBI Taxonomy" id="210430"/>
    <lineage>
        <taxon>Eukaryota</taxon>
        <taxon>Fungi</taxon>
        <taxon>Dikarya</taxon>
        <taxon>Ascomycota</taxon>
        <taxon>Pezizomycotina</taxon>
        <taxon>Dothideomycetes</taxon>
        <taxon>Pleosporomycetidae</taxon>
        <taxon>Pleosporales</taxon>
        <taxon>Pleosporineae</taxon>
        <taxon>Phaeosphaeriaceae</taxon>
        <taxon>Setomelanomma</taxon>
    </lineage>
</organism>
<evidence type="ECO:0000313" key="2">
    <source>
        <dbReference type="EMBL" id="KAF2032425.1"/>
    </source>
</evidence>
<dbReference type="CDD" id="cd09917">
    <property type="entry name" value="F-box_SF"/>
    <property type="match status" value="1"/>
</dbReference>
<dbReference type="OrthoDB" id="3792523at2759"/>
<proteinExistence type="predicted"/>
<dbReference type="SMART" id="SM00256">
    <property type="entry name" value="FBOX"/>
    <property type="match status" value="1"/>
</dbReference>
<dbReference type="InterPro" id="IPR001810">
    <property type="entry name" value="F-box_dom"/>
</dbReference>
<feature type="domain" description="F-box" evidence="1">
    <location>
        <begin position="1"/>
        <end position="43"/>
    </location>
</feature>
<dbReference type="Gene3D" id="1.20.1280.50">
    <property type="match status" value="1"/>
</dbReference>
<sequence length="509" mass="58848">MADLPKEIYLEIFSHLPQRPLRVVSQTCRTFANLAKSLMFETLVFHGDAQKGSYHVEDGALNVWYPGRSKTVELASLSTSIDEVIALDIARYTRCLKFGPRIYVEGFWHRYRQWVENQIHQEIDIHNFDDEEDFEDDEEFGYAGDRRIDAERRARAGQERTVVEAAERIWADKLAAQCSNADANLAALTRLFRHMPRLERIEITKWSCDLADFGFENGYDSEVGEQFASCKTTWTHLELLSGSLDASHAHIKHLTLPAIDPLSLTTNSSLEALFARLITLSFNIEDILFLTRTSSTRATALIKLIQRASHTLQTIDFRNNTTSHPQLPETDEHFLEQLFQAADADAQEQATPLVFPQLKRLRLRSIILNTPSLIDFLSEQPVLESVKFEYVYLATTGYKWGDVAKALPPTCRKFYVNYCGHELYRPDSPIAYNHIIEFKPYQEPLPISTSWQTNDAILEERWNDISRQEALVWPLPPGSFRQNEQSKSKEEWIKEQRNLTWREAEFERI</sequence>